<evidence type="ECO:0000313" key="1">
    <source>
        <dbReference type="EMBL" id="RYU46616.1"/>
    </source>
</evidence>
<accession>A0A4Q5KLU5</accession>
<sequence>MRLFVEEKVNGRSTGKKHYLAKLASTKKELAELLGKKEFYIDDEKYFVSQVKAEKSQDGAALGMALGGVLGLFGGVPGVLAGGAFGGLLGKDSDIKEVEKVEKFNGSRL</sequence>
<dbReference type="GeneID" id="56275068"/>
<gene>
    <name evidence="1" type="ORF">ERW49_08415</name>
</gene>
<proteinExistence type="predicted"/>
<evidence type="ECO:0000313" key="2">
    <source>
        <dbReference type="Proteomes" id="UP000293465"/>
    </source>
</evidence>
<dbReference type="EMBL" id="SEZJ01000006">
    <property type="protein sequence ID" value="RYU46616.1"/>
    <property type="molecule type" value="Genomic_DNA"/>
</dbReference>
<dbReference type="AlphaFoldDB" id="A0A4Q5KLU5"/>
<name>A0A4Q5KLU5_9GAMM</name>
<dbReference type="Proteomes" id="UP000293465">
    <property type="component" value="Unassembled WGS sequence"/>
</dbReference>
<dbReference type="RefSeq" id="WP_130086930.1">
    <property type="nucleotide sequence ID" value="NZ_SEZJ01000006.1"/>
</dbReference>
<reference evidence="1 2" key="1">
    <citation type="submission" date="2019-02" db="EMBL/GenBank/DDBJ databases">
        <title>Genome sequences of Aliivibrio finisterrensis strains from farmed Atlantic salmon.</title>
        <authorList>
            <person name="Bowman J.P."/>
        </authorList>
    </citation>
    <scope>NUCLEOTIDE SEQUENCE [LARGE SCALE GENOMIC DNA]</scope>
    <source>
        <strain evidence="1 2">A32</strain>
    </source>
</reference>
<comment type="caution">
    <text evidence="1">The sequence shown here is derived from an EMBL/GenBank/DDBJ whole genome shotgun (WGS) entry which is preliminary data.</text>
</comment>
<organism evidence="1 2">
    <name type="scientific">Aliivibrio finisterrensis</name>
    <dbReference type="NCBI Taxonomy" id="511998"/>
    <lineage>
        <taxon>Bacteria</taxon>
        <taxon>Pseudomonadati</taxon>
        <taxon>Pseudomonadota</taxon>
        <taxon>Gammaproteobacteria</taxon>
        <taxon>Vibrionales</taxon>
        <taxon>Vibrionaceae</taxon>
        <taxon>Aliivibrio</taxon>
    </lineage>
</organism>
<protein>
    <submittedName>
        <fullName evidence="1">Uncharacterized protein</fullName>
    </submittedName>
</protein>